<protein>
    <submittedName>
        <fullName evidence="1">Uncharacterized protein</fullName>
    </submittedName>
</protein>
<accession>A0A2Z6NG68</accession>
<reference evidence="2" key="1">
    <citation type="journal article" date="2017" name="Front. Plant Sci.">
        <title>Climate Clever Clovers: New Paradigm to Reduce the Environmental Footprint of Ruminants by Breeding Low Methanogenic Forages Utilizing Haplotype Variation.</title>
        <authorList>
            <person name="Kaur P."/>
            <person name="Appels R."/>
            <person name="Bayer P.E."/>
            <person name="Keeble-Gagnere G."/>
            <person name="Wang J."/>
            <person name="Hirakawa H."/>
            <person name="Shirasawa K."/>
            <person name="Vercoe P."/>
            <person name="Stefanova K."/>
            <person name="Durmic Z."/>
            <person name="Nichols P."/>
            <person name="Revell C."/>
            <person name="Isobe S.N."/>
            <person name="Edwards D."/>
            <person name="Erskine W."/>
        </authorList>
    </citation>
    <scope>NUCLEOTIDE SEQUENCE [LARGE SCALE GENOMIC DNA]</scope>
    <source>
        <strain evidence="2">cv. Daliak</strain>
    </source>
</reference>
<organism evidence="1 2">
    <name type="scientific">Trifolium subterraneum</name>
    <name type="common">Subterranean clover</name>
    <dbReference type="NCBI Taxonomy" id="3900"/>
    <lineage>
        <taxon>Eukaryota</taxon>
        <taxon>Viridiplantae</taxon>
        <taxon>Streptophyta</taxon>
        <taxon>Embryophyta</taxon>
        <taxon>Tracheophyta</taxon>
        <taxon>Spermatophyta</taxon>
        <taxon>Magnoliopsida</taxon>
        <taxon>eudicotyledons</taxon>
        <taxon>Gunneridae</taxon>
        <taxon>Pentapetalae</taxon>
        <taxon>rosids</taxon>
        <taxon>fabids</taxon>
        <taxon>Fabales</taxon>
        <taxon>Fabaceae</taxon>
        <taxon>Papilionoideae</taxon>
        <taxon>50 kb inversion clade</taxon>
        <taxon>NPAAA clade</taxon>
        <taxon>Hologalegina</taxon>
        <taxon>IRL clade</taxon>
        <taxon>Trifolieae</taxon>
        <taxon>Trifolium</taxon>
    </lineage>
</organism>
<gene>
    <name evidence="1" type="ORF">TSUD_160410</name>
</gene>
<dbReference type="Proteomes" id="UP000242715">
    <property type="component" value="Unassembled WGS sequence"/>
</dbReference>
<keyword evidence="2" id="KW-1185">Reference proteome</keyword>
<evidence type="ECO:0000313" key="2">
    <source>
        <dbReference type="Proteomes" id="UP000242715"/>
    </source>
</evidence>
<evidence type="ECO:0000313" key="1">
    <source>
        <dbReference type="EMBL" id="GAU35390.1"/>
    </source>
</evidence>
<dbReference type="EMBL" id="DF973589">
    <property type="protein sequence ID" value="GAU35390.1"/>
    <property type="molecule type" value="Genomic_DNA"/>
</dbReference>
<dbReference type="AlphaFoldDB" id="A0A2Z6NG68"/>
<proteinExistence type="predicted"/>
<name>A0A2Z6NG68_TRISU</name>
<sequence length="70" mass="7890">MKMRHATMVRTESNGDVVFVEDLKRTMVTEKASGFSYATVDVGAIWRRLERGKEGEEACVNEFLFVSTAT</sequence>